<proteinExistence type="inferred from homology"/>
<reference evidence="9" key="1">
    <citation type="submission" date="2020-10" db="EMBL/GenBank/DDBJ databases">
        <authorList>
            <person name="Castelo-Branco R."/>
            <person name="Eusebio N."/>
            <person name="Adriana R."/>
            <person name="Vieira A."/>
            <person name="Brugerolle De Fraissinette N."/>
            <person name="Rezende De Castro R."/>
            <person name="Schneider M.P."/>
            <person name="Vasconcelos V."/>
            <person name="Leao P.N."/>
        </authorList>
    </citation>
    <scope>NUCLEOTIDE SEQUENCE</scope>
    <source>
        <strain evidence="9">LEGE 12446</strain>
    </source>
</reference>
<keyword evidence="5 7" id="KW-0408">Iron</keyword>
<comment type="cofactor">
    <cofactor evidence="7">
        <name>heme</name>
        <dbReference type="ChEBI" id="CHEBI:30413"/>
    </cofactor>
</comment>
<evidence type="ECO:0000313" key="10">
    <source>
        <dbReference type="Proteomes" id="UP000622533"/>
    </source>
</evidence>
<keyword evidence="10" id="KW-1185">Reference proteome</keyword>
<keyword evidence="4 8" id="KW-0560">Oxidoreductase</keyword>
<dbReference type="AlphaFoldDB" id="A0A8J7A8F2"/>
<dbReference type="GO" id="GO:0005506">
    <property type="term" value="F:iron ion binding"/>
    <property type="evidence" value="ECO:0007669"/>
    <property type="project" value="InterPro"/>
</dbReference>
<evidence type="ECO:0000256" key="7">
    <source>
        <dbReference type="PIRSR" id="PIRSR602401-1"/>
    </source>
</evidence>
<dbReference type="InterPro" id="IPR001128">
    <property type="entry name" value="Cyt_P450"/>
</dbReference>
<dbReference type="Gene3D" id="1.10.630.10">
    <property type="entry name" value="Cytochrome P450"/>
    <property type="match status" value="1"/>
</dbReference>
<dbReference type="SUPFAM" id="SSF48264">
    <property type="entry name" value="Cytochrome P450"/>
    <property type="match status" value="1"/>
</dbReference>
<keyword evidence="6 8" id="KW-0503">Monooxygenase</keyword>
<sequence length="455" mass="51994">MTQDIFELPGPEGNSIVGSLLDFGRDPLGFLTKCANEYGDIVPIRLGLTPACLLTNPNYIEQVLKDTKLFVKSRSLHALKTLLGEGLLTSEGDSWFRQRRLIQPVFHQKRIATYGDIMVAYTEQMLDTWQDGETRDVHRDMMRLTLNIVMKTIFNRDLSEGQAQDVAHALDVTSDWFESKRQQNFIFLEWFPRPENIRYRNAIKQMDKTIYEMINQRRASGENPGDLLSMLMAARDEEDGSQMSDRQLRDEIATLMLAGHETTSNTLTGAWILLSQYPEVRTQLLTELQQVLGERSPTIADLPNLRYTDMVIKETMRVFPPVYNMARKATQDCEIDGYQLPEGCMIIMSQWVMHRNPRYFEDPEVFKPERWANNLEKNLPRGVYFPFGDGPRICIGKSFALMEAVLLLATIAQKFELNLVPDHPIVPQASITLRPASGVKVTLKQSTPLTTQSVI</sequence>
<dbReference type="Pfam" id="PF00067">
    <property type="entry name" value="p450"/>
    <property type="match status" value="1"/>
</dbReference>
<feature type="binding site" description="axial binding residue" evidence="7">
    <location>
        <position position="394"/>
    </location>
    <ligand>
        <name>heme</name>
        <dbReference type="ChEBI" id="CHEBI:30413"/>
    </ligand>
    <ligandPart>
        <name>Fe</name>
        <dbReference type="ChEBI" id="CHEBI:18248"/>
    </ligandPart>
</feature>
<evidence type="ECO:0000256" key="4">
    <source>
        <dbReference type="ARBA" id="ARBA00023002"/>
    </source>
</evidence>
<dbReference type="InterPro" id="IPR002401">
    <property type="entry name" value="Cyt_P450_E_grp-I"/>
</dbReference>
<dbReference type="PANTHER" id="PTHR24291:SF50">
    <property type="entry name" value="BIFUNCTIONAL ALBAFLAVENONE MONOOXYGENASE_TERPENE SYNTHASE"/>
    <property type="match status" value="1"/>
</dbReference>
<dbReference type="PANTHER" id="PTHR24291">
    <property type="entry name" value="CYTOCHROME P450 FAMILY 4"/>
    <property type="match status" value="1"/>
</dbReference>
<dbReference type="GO" id="GO:0020037">
    <property type="term" value="F:heme binding"/>
    <property type="evidence" value="ECO:0007669"/>
    <property type="project" value="InterPro"/>
</dbReference>
<accession>A0A8J7A8F2</accession>
<evidence type="ECO:0000256" key="5">
    <source>
        <dbReference type="ARBA" id="ARBA00023004"/>
    </source>
</evidence>
<evidence type="ECO:0000256" key="6">
    <source>
        <dbReference type="ARBA" id="ARBA00023033"/>
    </source>
</evidence>
<evidence type="ECO:0000313" key="9">
    <source>
        <dbReference type="EMBL" id="MBE9021703.1"/>
    </source>
</evidence>
<comment type="caution">
    <text evidence="9">The sequence shown here is derived from an EMBL/GenBank/DDBJ whole genome shotgun (WGS) entry which is preliminary data.</text>
</comment>
<dbReference type="PRINTS" id="PR00463">
    <property type="entry name" value="EP450I"/>
</dbReference>
<gene>
    <name evidence="9" type="ORF">IQ276_04250</name>
</gene>
<dbReference type="InterPro" id="IPR017972">
    <property type="entry name" value="Cyt_P450_CS"/>
</dbReference>
<dbReference type="CDD" id="cd20620">
    <property type="entry name" value="CYP132-like"/>
    <property type="match status" value="1"/>
</dbReference>
<dbReference type="RefSeq" id="WP_193913944.1">
    <property type="nucleotide sequence ID" value="NZ_JADEXS020000001.1"/>
</dbReference>
<dbReference type="PRINTS" id="PR00385">
    <property type="entry name" value="P450"/>
</dbReference>
<dbReference type="EMBL" id="JADEXS010000035">
    <property type="protein sequence ID" value="MBE9021703.1"/>
    <property type="molecule type" value="Genomic_DNA"/>
</dbReference>
<comment type="similarity">
    <text evidence="1 8">Belongs to the cytochrome P450 family.</text>
</comment>
<dbReference type="InterPro" id="IPR050196">
    <property type="entry name" value="Cytochrome_P450_Monoox"/>
</dbReference>
<dbReference type="InterPro" id="IPR036396">
    <property type="entry name" value="Cyt_P450_sf"/>
</dbReference>
<evidence type="ECO:0000256" key="1">
    <source>
        <dbReference type="ARBA" id="ARBA00010617"/>
    </source>
</evidence>
<dbReference type="GO" id="GO:0004497">
    <property type="term" value="F:monooxygenase activity"/>
    <property type="evidence" value="ECO:0007669"/>
    <property type="project" value="UniProtKB-KW"/>
</dbReference>
<evidence type="ECO:0000256" key="8">
    <source>
        <dbReference type="RuleBase" id="RU000461"/>
    </source>
</evidence>
<organism evidence="9 10">
    <name type="scientific">Desmonostoc muscorum LEGE 12446</name>
    <dbReference type="NCBI Taxonomy" id="1828758"/>
    <lineage>
        <taxon>Bacteria</taxon>
        <taxon>Bacillati</taxon>
        <taxon>Cyanobacteriota</taxon>
        <taxon>Cyanophyceae</taxon>
        <taxon>Nostocales</taxon>
        <taxon>Nostocaceae</taxon>
        <taxon>Desmonostoc</taxon>
    </lineage>
</organism>
<dbReference type="GO" id="GO:0016705">
    <property type="term" value="F:oxidoreductase activity, acting on paired donors, with incorporation or reduction of molecular oxygen"/>
    <property type="evidence" value="ECO:0007669"/>
    <property type="project" value="InterPro"/>
</dbReference>
<protein>
    <submittedName>
        <fullName evidence="9">Cytochrome P450</fullName>
    </submittedName>
</protein>
<dbReference type="PROSITE" id="PS00086">
    <property type="entry name" value="CYTOCHROME_P450"/>
    <property type="match status" value="1"/>
</dbReference>
<dbReference type="Proteomes" id="UP000622533">
    <property type="component" value="Unassembled WGS sequence"/>
</dbReference>
<keyword evidence="3 7" id="KW-0479">Metal-binding</keyword>
<keyword evidence="2 7" id="KW-0349">Heme</keyword>
<evidence type="ECO:0000256" key="2">
    <source>
        <dbReference type="ARBA" id="ARBA00022617"/>
    </source>
</evidence>
<name>A0A8J7A8F2_DESMC</name>
<evidence type="ECO:0000256" key="3">
    <source>
        <dbReference type="ARBA" id="ARBA00022723"/>
    </source>
</evidence>